<dbReference type="AlphaFoldDB" id="X0SQ13"/>
<dbReference type="PANTHER" id="PTHR46137">
    <property type="entry name" value="OS05G0310600 PROTEIN"/>
    <property type="match status" value="1"/>
</dbReference>
<dbReference type="InterPro" id="IPR007053">
    <property type="entry name" value="LRAT_dom"/>
</dbReference>
<comment type="caution">
    <text evidence="2">The sequence shown here is derived from an EMBL/GenBank/DDBJ whole genome shotgun (WGS) entry which is preliminary data.</text>
</comment>
<proteinExistence type="predicted"/>
<dbReference type="PROSITE" id="PS51934">
    <property type="entry name" value="LRAT"/>
    <property type="match status" value="1"/>
</dbReference>
<sequence>MARGDHLFTYCLGYSHHGIDLGNGNVIHFDSGPWQKLMSQSTDVPPRIRETPMKAFARNREILVRVYDLADDPEVAIARATSRLHEEGYELFNNNCEHFAVWCKTGQAESTQVESVKDAARPLGRGLATAAILVRSARHLPTRSRPIAYGAALAVTAGVFAGRYLENRLRNFVRGES</sequence>
<reference evidence="2" key="1">
    <citation type="journal article" date="2014" name="Front. Microbiol.">
        <title>High frequency of phylogenetically diverse reductive dehalogenase-homologous genes in deep subseafloor sedimentary metagenomes.</title>
        <authorList>
            <person name="Kawai M."/>
            <person name="Futagami T."/>
            <person name="Toyoda A."/>
            <person name="Takaki Y."/>
            <person name="Nishi S."/>
            <person name="Hori S."/>
            <person name="Arai W."/>
            <person name="Tsubouchi T."/>
            <person name="Morono Y."/>
            <person name="Uchiyama I."/>
            <person name="Ito T."/>
            <person name="Fujiyama A."/>
            <person name="Inagaki F."/>
            <person name="Takami H."/>
        </authorList>
    </citation>
    <scope>NUCLEOTIDE SEQUENCE</scope>
    <source>
        <strain evidence="2">Expedition CK06-06</strain>
    </source>
</reference>
<evidence type="ECO:0000259" key="1">
    <source>
        <dbReference type="PROSITE" id="PS51934"/>
    </source>
</evidence>
<name>X0SQ13_9ZZZZ</name>
<dbReference type="Gene3D" id="3.90.1720.10">
    <property type="entry name" value="endopeptidase domain like (from Nostoc punctiforme)"/>
    <property type="match status" value="1"/>
</dbReference>
<dbReference type="Pfam" id="PF04970">
    <property type="entry name" value="LRAT"/>
    <property type="match status" value="1"/>
</dbReference>
<organism evidence="2">
    <name type="scientific">marine sediment metagenome</name>
    <dbReference type="NCBI Taxonomy" id="412755"/>
    <lineage>
        <taxon>unclassified sequences</taxon>
        <taxon>metagenomes</taxon>
        <taxon>ecological metagenomes</taxon>
    </lineage>
</organism>
<gene>
    <name evidence="2" type="ORF">S01H1_09327</name>
</gene>
<protein>
    <recommendedName>
        <fullName evidence="1">LRAT domain-containing protein</fullName>
    </recommendedName>
</protein>
<dbReference type="PANTHER" id="PTHR46137:SF3">
    <property type="entry name" value="OS05G0310600 PROTEIN"/>
    <property type="match status" value="1"/>
</dbReference>
<accession>X0SQ13</accession>
<dbReference type="EMBL" id="BARS01004770">
    <property type="protein sequence ID" value="GAF83198.1"/>
    <property type="molecule type" value="Genomic_DNA"/>
</dbReference>
<evidence type="ECO:0000313" key="2">
    <source>
        <dbReference type="EMBL" id="GAF83198.1"/>
    </source>
</evidence>
<feature type="domain" description="LRAT" evidence="1">
    <location>
        <begin position="6"/>
        <end position="112"/>
    </location>
</feature>